<dbReference type="GO" id="GO:0005886">
    <property type="term" value="C:plasma membrane"/>
    <property type="evidence" value="ECO:0007669"/>
    <property type="project" value="UniProtKB-SubCell"/>
</dbReference>
<dbReference type="InterPro" id="IPR011527">
    <property type="entry name" value="ABC1_TM_dom"/>
</dbReference>
<evidence type="ECO:0000256" key="5">
    <source>
        <dbReference type="ARBA" id="ARBA00022741"/>
    </source>
</evidence>
<dbReference type="SMART" id="SM00382">
    <property type="entry name" value="AAA"/>
    <property type="match status" value="1"/>
</dbReference>
<keyword evidence="13" id="KW-1185">Reference proteome</keyword>
<keyword evidence="6 12" id="KW-0067">ATP-binding</keyword>
<evidence type="ECO:0000256" key="4">
    <source>
        <dbReference type="ARBA" id="ARBA00022692"/>
    </source>
</evidence>
<accession>A0A7T7XLV4</accession>
<dbReference type="FunFam" id="3.40.50.300:FF:000221">
    <property type="entry name" value="Multidrug ABC transporter ATP-binding protein"/>
    <property type="match status" value="1"/>
</dbReference>
<reference evidence="12" key="1">
    <citation type="submission" date="2021-01" db="EMBL/GenBank/DDBJ databases">
        <title>Description of Breznakiella homolactica.</title>
        <authorList>
            <person name="Song Y."/>
            <person name="Brune A."/>
        </authorList>
    </citation>
    <scope>NUCLEOTIDE SEQUENCE</scope>
    <source>
        <strain evidence="12">RmG30</strain>
    </source>
</reference>
<proteinExistence type="predicted"/>
<feature type="transmembrane region" description="Helical" evidence="9">
    <location>
        <begin position="52"/>
        <end position="73"/>
    </location>
</feature>
<evidence type="ECO:0000256" key="6">
    <source>
        <dbReference type="ARBA" id="ARBA00022840"/>
    </source>
</evidence>
<keyword evidence="5" id="KW-0547">Nucleotide-binding</keyword>
<dbReference type="PROSITE" id="PS50929">
    <property type="entry name" value="ABC_TM1F"/>
    <property type="match status" value="1"/>
</dbReference>
<evidence type="ECO:0000256" key="2">
    <source>
        <dbReference type="ARBA" id="ARBA00022448"/>
    </source>
</evidence>
<feature type="domain" description="ABC transmembrane type-1" evidence="11">
    <location>
        <begin position="17"/>
        <end position="298"/>
    </location>
</feature>
<dbReference type="RefSeq" id="WP_215626002.1">
    <property type="nucleotide sequence ID" value="NZ_CP067089.2"/>
</dbReference>
<dbReference type="PANTHER" id="PTHR24221:SF276">
    <property type="entry name" value="ABC TRANSPORTER, ATP-BINDING_PERMEASE PROTEIN"/>
    <property type="match status" value="1"/>
</dbReference>
<feature type="transmembrane region" description="Helical" evidence="9">
    <location>
        <begin position="133"/>
        <end position="151"/>
    </location>
</feature>
<dbReference type="KEGG" id="bhc:JFL75_17465"/>
<keyword evidence="4 9" id="KW-0812">Transmembrane</keyword>
<dbReference type="PROSITE" id="PS50893">
    <property type="entry name" value="ABC_TRANSPORTER_2"/>
    <property type="match status" value="1"/>
</dbReference>
<evidence type="ECO:0000256" key="7">
    <source>
        <dbReference type="ARBA" id="ARBA00022989"/>
    </source>
</evidence>
<dbReference type="GO" id="GO:0005524">
    <property type="term" value="F:ATP binding"/>
    <property type="evidence" value="ECO:0007669"/>
    <property type="project" value="UniProtKB-KW"/>
</dbReference>
<protein>
    <submittedName>
        <fullName evidence="12">ABC transporter ATP-binding protein</fullName>
    </submittedName>
</protein>
<sequence length="568" mass="63243">MNTVVRYVSRKWRIISVGLLIKFAGTIVELLLPWMLSVILDDYVPRKDIHSILLWGGLMVLASAAGLFTNVFANKLSTRISRDITRKLRYDLFAKVMKLSCTQEDSFTASSLISRLTSDTYNVHQMIDRMQRLGVRAPILLLGGIAVTFMLEPVLTLVLVAILPLLALVVFWVSRKGVTLFTRTQKALDILIRRAQESMAGIRVIQALSKTDYEIRQFDSANTEMMRQQRSANLLMNLTNPAMNMFLNVGLTAVIVAGAYRVNAGITQPGIIIAFLSYFTIILNALMMVSRLFVLYSQGTASARRITEVLDAPEEMQIEEHPPLKDEAHIRFDKVSFSYGKVRDNLRDISFSLLPGQTLGIIGPTGSGKSTLISLLLHFYNPDTGSIHIHGQDIRSIPPELLYSMFGVVFQNDFLFAGEIRGNIDFGRGLSSVQIEEAIQTAQAEFIRQREGGLAAQIAPRGMNLSGGQKQRLLIARALAADPDILILDDSSSALDYKTDAQLRRALARNFARTTKIIIAQRVSSIKNADHILVLDQGQEIGYGTHSELMRTCDSYREIAKMQMGEAV</sequence>
<evidence type="ECO:0000313" key="13">
    <source>
        <dbReference type="Proteomes" id="UP000595917"/>
    </source>
</evidence>
<organism evidence="12 13">
    <name type="scientific">Breznakiella homolactica</name>
    <dbReference type="NCBI Taxonomy" id="2798577"/>
    <lineage>
        <taxon>Bacteria</taxon>
        <taxon>Pseudomonadati</taxon>
        <taxon>Spirochaetota</taxon>
        <taxon>Spirochaetia</taxon>
        <taxon>Spirochaetales</taxon>
        <taxon>Breznakiellaceae</taxon>
        <taxon>Breznakiella</taxon>
    </lineage>
</organism>
<feature type="domain" description="ABC transporter" evidence="10">
    <location>
        <begin position="330"/>
        <end position="562"/>
    </location>
</feature>
<dbReference type="GO" id="GO:0016887">
    <property type="term" value="F:ATP hydrolysis activity"/>
    <property type="evidence" value="ECO:0007669"/>
    <property type="project" value="InterPro"/>
</dbReference>
<dbReference type="CDD" id="cd18548">
    <property type="entry name" value="ABC_6TM_Tm287_like"/>
    <property type="match status" value="1"/>
</dbReference>
<dbReference type="AlphaFoldDB" id="A0A7T7XLV4"/>
<dbReference type="InterPro" id="IPR003593">
    <property type="entry name" value="AAA+_ATPase"/>
</dbReference>
<gene>
    <name evidence="12" type="ORF">JFL75_17465</name>
</gene>
<keyword evidence="3" id="KW-1003">Cell membrane</keyword>
<feature type="transmembrane region" description="Helical" evidence="9">
    <location>
        <begin position="157"/>
        <end position="174"/>
    </location>
</feature>
<keyword evidence="8 9" id="KW-0472">Membrane</keyword>
<feature type="transmembrane region" description="Helical" evidence="9">
    <location>
        <begin position="12"/>
        <end position="32"/>
    </location>
</feature>
<evidence type="ECO:0000256" key="8">
    <source>
        <dbReference type="ARBA" id="ARBA00023136"/>
    </source>
</evidence>
<dbReference type="EMBL" id="CP067089">
    <property type="protein sequence ID" value="QQO08696.1"/>
    <property type="molecule type" value="Genomic_DNA"/>
</dbReference>
<dbReference type="SUPFAM" id="SSF90123">
    <property type="entry name" value="ABC transporter transmembrane region"/>
    <property type="match status" value="1"/>
</dbReference>
<dbReference type="PROSITE" id="PS00211">
    <property type="entry name" value="ABC_TRANSPORTER_1"/>
    <property type="match status" value="1"/>
</dbReference>
<dbReference type="GO" id="GO:0140359">
    <property type="term" value="F:ABC-type transporter activity"/>
    <property type="evidence" value="ECO:0007669"/>
    <property type="project" value="InterPro"/>
</dbReference>
<keyword evidence="7 9" id="KW-1133">Transmembrane helix</keyword>
<name>A0A7T7XLV4_9SPIR</name>
<dbReference type="InterPro" id="IPR003439">
    <property type="entry name" value="ABC_transporter-like_ATP-bd"/>
</dbReference>
<dbReference type="PANTHER" id="PTHR24221">
    <property type="entry name" value="ATP-BINDING CASSETTE SUB-FAMILY B"/>
    <property type="match status" value="1"/>
</dbReference>
<dbReference type="SUPFAM" id="SSF52540">
    <property type="entry name" value="P-loop containing nucleoside triphosphate hydrolases"/>
    <property type="match status" value="1"/>
</dbReference>
<evidence type="ECO:0000313" key="12">
    <source>
        <dbReference type="EMBL" id="QQO08696.1"/>
    </source>
</evidence>
<evidence type="ECO:0000256" key="1">
    <source>
        <dbReference type="ARBA" id="ARBA00004651"/>
    </source>
</evidence>
<comment type="subcellular location">
    <subcellularLocation>
        <location evidence="1">Cell membrane</location>
        <topology evidence="1">Multi-pass membrane protein</topology>
    </subcellularLocation>
</comment>
<dbReference type="Pfam" id="PF00005">
    <property type="entry name" value="ABC_tran"/>
    <property type="match status" value="1"/>
</dbReference>
<evidence type="ECO:0000256" key="3">
    <source>
        <dbReference type="ARBA" id="ARBA00022475"/>
    </source>
</evidence>
<evidence type="ECO:0000259" key="11">
    <source>
        <dbReference type="PROSITE" id="PS50929"/>
    </source>
</evidence>
<dbReference type="InterPro" id="IPR036640">
    <property type="entry name" value="ABC1_TM_sf"/>
</dbReference>
<dbReference type="InterPro" id="IPR017871">
    <property type="entry name" value="ABC_transporter-like_CS"/>
</dbReference>
<dbReference type="InterPro" id="IPR027417">
    <property type="entry name" value="P-loop_NTPase"/>
</dbReference>
<feature type="transmembrane region" description="Helical" evidence="9">
    <location>
        <begin position="272"/>
        <end position="296"/>
    </location>
</feature>
<evidence type="ECO:0000256" key="9">
    <source>
        <dbReference type="SAM" id="Phobius"/>
    </source>
</evidence>
<dbReference type="Pfam" id="PF00664">
    <property type="entry name" value="ABC_membrane"/>
    <property type="match status" value="1"/>
</dbReference>
<keyword evidence="2" id="KW-0813">Transport</keyword>
<dbReference type="InterPro" id="IPR039421">
    <property type="entry name" value="Type_1_exporter"/>
</dbReference>
<dbReference type="Proteomes" id="UP000595917">
    <property type="component" value="Chromosome"/>
</dbReference>
<evidence type="ECO:0000259" key="10">
    <source>
        <dbReference type="PROSITE" id="PS50893"/>
    </source>
</evidence>
<feature type="transmembrane region" description="Helical" evidence="9">
    <location>
        <begin position="234"/>
        <end position="260"/>
    </location>
</feature>
<dbReference type="Gene3D" id="3.40.50.300">
    <property type="entry name" value="P-loop containing nucleotide triphosphate hydrolases"/>
    <property type="match status" value="1"/>
</dbReference>
<dbReference type="Gene3D" id="1.20.1560.10">
    <property type="entry name" value="ABC transporter type 1, transmembrane domain"/>
    <property type="match status" value="1"/>
</dbReference>